<evidence type="ECO:0000256" key="8">
    <source>
        <dbReference type="ARBA" id="ARBA00023163"/>
    </source>
</evidence>
<feature type="domain" description="RNA polymerase sigma factor 54 core-binding" evidence="10">
    <location>
        <begin position="65"/>
        <end position="238"/>
    </location>
</feature>
<keyword evidence="7" id="KW-0238">DNA-binding</keyword>
<evidence type="ECO:0000313" key="13">
    <source>
        <dbReference type="Proteomes" id="UP000031546"/>
    </source>
</evidence>
<dbReference type="Pfam" id="PF04963">
    <property type="entry name" value="Sigma54_CBD"/>
    <property type="match status" value="1"/>
</dbReference>
<evidence type="ECO:0000256" key="2">
    <source>
        <dbReference type="ARBA" id="ARBA00022478"/>
    </source>
</evidence>
<evidence type="ECO:0008006" key="15">
    <source>
        <dbReference type="Google" id="ProtNLM"/>
    </source>
</evidence>
<dbReference type="PIRSF" id="PIRSF000774">
    <property type="entry name" value="RpoN"/>
    <property type="match status" value="1"/>
</dbReference>
<dbReference type="InterPro" id="IPR007634">
    <property type="entry name" value="RNA_pol_sigma_54_DNA-bd"/>
</dbReference>
<dbReference type="Pfam" id="PF04552">
    <property type="entry name" value="Sigma54_DBD"/>
    <property type="match status" value="1"/>
</dbReference>
<keyword evidence="5" id="KW-0805">Transcription regulation</keyword>
<dbReference type="EMBL" id="JABEVU030000001">
    <property type="protein sequence ID" value="MDB0579240.1"/>
    <property type="molecule type" value="Genomic_DNA"/>
</dbReference>
<organism evidence="11 13">
    <name type="scientific">Salinicoccus roseus</name>
    <dbReference type="NCBI Taxonomy" id="45670"/>
    <lineage>
        <taxon>Bacteria</taxon>
        <taxon>Bacillati</taxon>
        <taxon>Bacillota</taxon>
        <taxon>Bacilli</taxon>
        <taxon>Bacillales</taxon>
        <taxon>Staphylococcaceae</taxon>
        <taxon>Salinicoccus</taxon>
    </lineage>
</organism>
<dbReference type="PANTHER" id="PTHR32248">
    <property type="entry name" value="RNA POLYMERASE SIGMA-54 FACTOR"/>
    <property type="match status" value="1"/>
</dbReference>
<dbReference type="RefSeq" id="WP_040106852.1">
    <property type="nucleotide sequence ID" value="NZ_JABEVU030000001.1"/>
</dbReference>
<dbReference type="GO" id="GO:0000428">
    <property type="term" value="C:DNA-directed RNA polymerase complex"/>
    <property type="evidence" value="ECO:0007669"/>
    <property type="project" value="UniProtKB-KW"/>
</dbReference>
<dbReference type="GeneID" id="77846245"/>
<dbReference type="STRING" id="45670.SN16_11905"/>
<dbReference type="InterPro" id="IPR007046">
    <property type="entry name" value="RNA_pol_sigma_54_core-bd"/>
</dbReference>
<evidence type="ECO:0000256" key="4">
    <source>
        <dbReference type="ARBA" id="ARBA00022695"/>
    </source>
</evidence>
<keyword evidence="2" id="KW-0240">DNA-directed RNA polymerase</keyword>
<keyword evidence="8" id="KW-0804">Transcription</keyword>
<dbReference type="Gene3D" id="1.10.10.60">
    <property type="entry name" value="Homeodomain-like"/>
    <property type="match status" value="1"/>
</dbReference>
<evidence type="ECO:0000313" key="14">
    <source>
        <dbReference type="Proteomes" id="UP000527860"/>
    </source>
</evidence>
<reference evidence="12" key="2">
    <citation type="submission" date="2020-04" db="EMBL/GenBank/DDBJ databases">
        <authorList>
            <person name="Tanveer F."/>
            <person name="Xie Y."/>
            <person name="Shinwari Z.K."/>
        </authorList>
    </citation>
    <scope>NUCLEOTIDE SEQUENCE</scope>
    <source>
        <strain evidence="12">MOSEL-ME25</strain>
    </source>
</reference>
<evidence type="ECO:0000259" key="10">
    <source>
        <dbReference type="Pfam" id="PF04963"/>
    </source>
</evidence>
<proteinExistence type="inferred from homology"/>
<feature type="domain" description="RNA polymerase sigma factor 54 DNA-binding" evidence="9">
    <location>
        <begin position="256"/>
        <end position="394"/>
    </location>
</feature>
<evidence type="ECO:0000256" key="5">
    <source>
        <dbReference type="ARBA" id="ARBA00023015"/>
    </source>
</evidence>
<protein>
    <recommendedName>
        <fullName evidence="15">RNA polymerase sigma-54 factor</fullName>
    </recommendedName>
</protein>
<dbReference type="PANTHER" id="PTHR32248:SF4">
    <property type="entry name" value="RNA POLYMERASE SIGMA-54 FACTOR"/>
    <property type="match status" value="1"/>
</dbReference>
<name>A0A0C2E2U4_9STAP</name>
<gene>
    <name evidence="12" type="ORF">F7P68_0001635</name>
    <name evidence="11" type="ORF">SN16_11905</name>
</gene>
<evidence type="ECO:0000256" key="3">
    <source>
        <dbReference type="ARBA" id="ARBA00022679"/>
    </source>
</evidence>
<keyword evidence="14" id="KW-1185">Reference proteome</keyword>
<dbReference type="GO" id="GO:0006352">
    <property type="term" value="P:DNA-templated transcription initiation"/>
    <property type="evidence" value="ECO:0007669"/>
    <property type="project" value="InterPro"/>
</dbReference>
<dbReference type="Gene3D" id="1.10.10.1330">
    <property type="entry name" value="RNA polymerase sigma-54 factor, core-binding domain"/>
    <property type="match status" value="1"/>
</dbReference>
<evidence type="ECO:0000256" key="6">
    <source>
        <dbReference type="ARBA" id="ARBA00023082"/>
    </source>
</evidence>
<dbReference type="PROSITE" id="PS50044">
    <property type="entry name" value="SIGMA54_3"/>
    <property type="match status" value="1"/>
</dbReference>
<reference evidence="11 13" key="1">
    <citation type="submission" date="2015-01" db="EMBL/GenBank/DDBJ databases">
        <title>Genome sequences of high lactate-tolerant strain Salinicoccus roseus W12 with industrial interest.</title>
        <authorList>
            <person name="Wang H."/>
            <person name="Yu B."/>
        </authorList>
    </citation>
    <scope>NUCLEOTIDE SEQUENCE [LARGE SCALE GENOMIC DNA]</scope>
    <source>
        <strain evidence="11 13">W12</strain>
    </source>
</reference>
<evidence type="ECO:0000313" key="12">
    <source>
        <dbReference type="EMBL" id="MDB0579240.1"/>
    </source>
</evidence>
<accession>A0A0C2E2U4</accession>
<evidence type="ECO:0000256" key="7">
    <source>
        <dbReference type="ARBA" id="ARBA00023125"/>
    </source>
</evidence>
<dbReference type="OrthoDB" id="9814402at2"/>
<dbReference type="GO" id="GO:0016987">
    <property type="term" value="F:sigma factor activity"/>
    <property type="evidence" value="ECO:0007669"/>
    <property type="project" value="UniProtKB-KW"/>
</dbReference>
<evidence type="ECO:0000256" key="1">
    <source>
        <dbReference type="ARBA" id="ARBA00008798"/>
    </source>
</evidence>
<dbReference type="Proteomes" id="UP000527860">
    <property type="component" value="Unassembled WGS sequence"/>
</dbReference>
<dbReference type="GO" id="GO:0003677">
    <property type="term" value="F:DNA binding"/>
    <property type="evidence" value="ECO:0007669"/>
    <property type="project" value="UniProtKB-KW"/>
</dbReference>
<dbReference type="GO" id="GO:0001216">
    <property type="term" value="F:DNA-binding transcription activator activity"/>
    <property type="evidence" value="ECO:0007669"/>
    <property type="project" value="InterPro"/>
</dbReference>
<dbReference type="PRINTS" id="PR00045">
    <property type="entry name" value="SIGMA54FCT"/>
</dbReference>
<keyword evidence="3" id="KW-0808">Transferase</keyword>
<dbReference type="GO" id="GO:0016779">
    <property type="term" value="F:nucleotidyltransferase activity"/>
    <property type="evidence" value="ECO:0007669"/>
    <property type="project" value="UniProtKB-KW"/>
</dbReference>
<dbReference type="InterPro" id="IPR000394">
    <property type="entry name" value="RNA_pol_sigma_54"/>
</dbReference>
<dbReference type="EMBL" id="JXII01000010">
    <property type="protein sequence ID" value="KIH69787.1"/>
    <property type="molecule type" value="Genomic_DNA"/>
</dbReference>
<reference evidence="12" key="3">
    <citation type="submission" date="2022-12" db="EMBL/GenBank/DDBJ databases">
        <title>Genome analysis and biological profiling of marine Salinicoccus roseus MOSEL-ME25.</title>
        <authorList>
            <person name="Mirza F.T."/>
            <person name="Xie Y."/>
            <person name="Shinwari Z.K."/>
        </authorList>
    </citation>
    <scope>NUCLEOTIDE SEQUENCE</scope>
    <source>
        <strain evidence="12">MOSEL-ME25</strain>
    </source>
</reference>
<evidence type="ECO:0000313" key="11">
    <source>
        <dbReference type="EMBL" id="KIH69787.1"/>
    </source>
</evidence>
<keyword evidence="6" id="KW-0731">Sigma factor</keyword>
<keyword evidence="4" id="KW-0548">Nucleotidyltransferase</keyword>
<sequence length="398" mass="46159">MLILENHVTNTTSLSLNHYLYHGIKLFKASNFELTRYIRKACNDNPLMHMDEGKIPLEVLSYHHSSQADSIMDELLMHFNCCLSSPDKEIMHTLLYSLNSSGFLETFPKEVSKVLRIPVNKVNENIDRLKSYENLGIGCLDAKEFLEFQLRLKDEYDEACFSLFFEHLDDIHQGQYGFLDDTPMDINTFEDYMEVIKNCSLSPLMPDTNVFIEPDAHIETTADRTLKIKLSDYLMDDIIFEPIHLRTDDPAFNETITRYKQEYEELLSIVNARTLYLKQILSVIIHVQKEYLLQEKDYLNPLNQTELADQTGLSPATISRLMTDKYISTPRGVLPIRALLSKKVTGNISASFVRYMISHTENFRTISDSRIAEQLKQYDIHISRRTVNKYKNELLSGL</sequence>
<comment type="caution">
    <text evidence="11">The sequence shown here is derived from an EMBL/GenBank/DDBJ whole genome shotgun (WGS) entry which is preliminary data.</text>
</comment>
<dbReference type="AlphaFoldDB" id="A0A0C2E2U4"/>
<dbReference type="InterPro" id="IPR038709">
    <property type="entry name" value="RpoN_core-bd_sf"/>
</dbReference>
<evidence type="ECO:0000259" key="9">
    <source>
        <dbReference type="Pfam" id="PF04552"/>
    </source>
</evidence>
<comment type="similarity">
    <text evidence="1">Belongs to the sigma-54 factor family.</text>
</comment>
<dbReference type="Proteomes" id="UP000031546">
    <property type="component" value="Unassembled WGS sequence"/>
</dbReference>